<dbReference type="Pfam" id="PF03190">
    <property type="entry name" value="Thioredox_DsbH"/>
    <property type="match status" value="1"/>
</dbReference>
<dbReference type="PANTHER" id="PTHR42899">
    <property type="entry name" value="SPERMATOGENESIS-ASSOCIATED PROTEIN 20"/>
    <property type="match status" value="1"/>
</dbReference>
<dbReference type="Gene3D" id="3.40.30.10">
    <property type="entry name" value="Glutaredoxin"/>
    <property type="match status" value="1"/>
</dbReference>
<dbReference type="AlphaFoldDB" id="A0A1M6CRU9"/>
<dbReference type="Gene3D" id="1.50.10.20">
    <property type="match status" value="1"/>
</dbReference>
<dbReference type="InterPro" id="IPR024705">
    <property type="entry name" value="Ssp411"/>
</dbReference>
<evidence type="ECO:0000259" key="1">
    <source>
        <dbReference type="Pfam" id="PF03190"/>
    </source>
</evidence>
<dbReference type="EMBL" id="FQZE01000004">
    <property type="protein sequence ID" value="SHI63689.1"/>
    <property type="molecule type" value="Genomic_DNA"/>
</dbReference>
<evidence type="ECO:0000313" key="2">
    <source>
        <dbReference type="EMBL" id="SHI63689.1"/>
    </source>
</evidence>
<dbReference type="RefSeq" id="WP_073165763.1">
    <property type="nucleotide sequence ID" value="NZ_FQZE01000004.1"/>
</dbReference>
<feature type="domain" description="Spermatogenesis-associated protein 20-like TRX" evidence="1">
    <location>
        <begin position="7"/>
        <end position="159"/>
    </location>
</feature>
<dbReference type="PANTHER" id="PTHR42899:SF1">
    <property type="entry name" value="SPERMATOGENESIS-ASSOCIATED PROTEIN 20"/>
    <property type="match status" value="1"/>
</dbReference>
<dbReference type="OrthoDB" id="9762614at2"/>
<dbReference type="STRING" id="1168035.SAMN05444280_10468"/>
<dbReference type="InterPro" id="IPR008928">
    <property type="entry name" value="6-hairpin_glycosidase_sf"/>
</dbReference>
<name>A0A1M6CRU9_9BACT</name>
<keyword evidence="3" id="KW-1185">Reference proteome</keyword>
<dbReference type="InterPro" id="IPR004879">
    <property type="entry name" value="Ssp411-like_TRX"/>
</dbReference>
<accession>A0A1M6CRU9</accession>
<dbReference type="InterPro" id="IPR036249">
    <property type="entry name" value="Thioredoxin-like_sf"/>
</dbReference>
<protein>
    <recommendedName>
        <fullName evidence="1">Spermatogenesis-associated protein 20-like TRX domain-containing protein</fullName>
    </recommendedName>
</protein>
<proteinExistence type="predicted"/>
<dbReference type="Proteomes" id="UP000184050">
    <property type="component" value="Unassembled WGS sequence"/>
</dbReference>
<reference evidence="2 3" key="1">
    <citation type="submission" date="2016-11" db="EMBL/GenBank/DDBJ databases">
        <authorList>
            <person name="Jaros S."/>
            <person name="Januszkiewicz K."/>
            <person name="Wedrychowicz H."/>
        </authorList>
    </citation>
    <scope>NUCLEOTIDE SEQUENCE [LARGE SCALE GENOMIC DNA]</scope>
    <source>
        <strain evidence="2 3">DSM 27063</strain>
    </source>
</reference>
<evidence type="ECO:0000313" key="3">
    <source>
        <dbReference type="Proteomes" id="UP000184050"/>
    </source>
</evidence>
<dbReference type="PIRSF" id="PIRSF006402">
    <property type="entry name" value="UCP006402_thioredoxin"/>
    <property type="match status" value="1"/>
</dbReference>
<dbReference type="CDD" id="cd02955">
    <property type="entry name" value="SSP411"/>
    <property type="match status" value="1"/>
</dbReference>
<organism evidence="2 3">
    <name type="scientific">Tangfeifania diversioriginum</name>
    <dbReference type="NCBI Taxonomy" id="1168035"/>
    <lineage>
        <taxon>Bacteria</taxon>
        <taxon>Pseudomonadati</taxon>
        <taxon>Bacteroidota</taxon>
        <taxon>Bacteroidia</taxon>
        <taxon>Marinilabiliales</taxon>
        <taxon>Prolixibacteraceae</taxon>
        <taxon>Tangfeifania</taxon>
    </lineage>
</organism>
<gene>
    <name evidence="2" type="ORF">SAMN05444280_10468</name>
</gene>
<dbReference type="SUPFAM" id="SSF52833">
    <property type="entry name" value="Thioredoxin-like"/>
    <property type="match status" value="1"/>
</dbReference>
<dbReference type="GO" id="GO:0005975">
    <property type="term" value="P:carbohydrate metabolic process"/>
    <property type="evidence" value="ECO:0007669"/>
    <property type="project" value="InterPro"/>
</dbReference>
<sequence length="679" mass="77914">MKQEKHTNQLINSTSPYLLQHAHNPVDWHPWSEKLIEKAQKENKLLLVSIGYAACHWCHVMEHECFEDVEVAELMNNHFICIKVDREERPDVDNYYMTSMHLMGQQGGWPLNVIALPDGKPIWGGTYFPKEHWMKNILAVADFFSENQQKTREYAESLQNGIEQASLKIAEENEVAVKPDSQLLERAVSNWQERFDFENGGNKGAPKFPMPVNLGFLLNFGKLFGNDKVLGYVKLTLEKMARGGIYDQAGGGFARYSVDEKWKVPHFEKMLYDNGQLLSIYAKAWQQFKTNEFKTVIYETAAFIDRELMSENGALYSSLDADSEGEEGKYYVWKQEELKSIFKDDYSLFAEYFNVGAKGFWEQGKNILLRDEPDISFAEKQGLTKSELREKVKSWKGILLNERAKRVRPGLDDKTVTSWSALVIQGLTDAYKATGDNYFLKSALKKAVFINENLMAKNGQLVHAWKNGKSTAQGFMEDYALLIGAFISLFEVSGEDRWLKKAELLTNYSFQHFFDEKRGLFYFSEKVKNGGIITNHFQNEDNVLPAANSEMANNLHKLYLLLGKPAYKNNVLKMLQNVMPHFPKYPMAFANWGTCMLKLVKPFYEMAIVGPDANSYLQELQSEYRPNLLWAFSKMDTEIPILQGRFKKGKTLIYVCQEGTCKLPVESPVEALGFIESHD</sequence>
<dbReference type="SUPFAM" id="SSF48208">
    <property type="entry name" value="Six-hairpin glycosidases"/>
    <property type="match status" value="1"/>
</dbReference>